<reference evidence="1 2" key="1">
    <citation type="journal article" date="2021" name="Int. J. Syst. Evol. Microbiol.">
        <title>Reticulibacter mediterranei gen. nov., sp. nov., within the new family Reticulibacteraceae fam. nov., and Ktedonospora formicarum gen. nov., sp. nov., Ktedonobacter robiniae sp. nov., Dictyobacter formicarum sp. nov. and Dictyobacter arantiisoli sp. nov., belonging to the class Ktedonobacteria.</title>
        <authorList>
            <person name="Yabe S."/>
            <person name="Zheng Y."/>
            <person name="Wang C.M."/>
            <person name="Sakai Y."/>
            <person name="Abe K."/>
            <person name="Yokota A."/>
            <person name="Donadio S."/>
            <person name="Cavaletti L."/>
            <person name="Monciardini P."/>
        </authorList>
    </citation>
    <scope>NUCLEOTIDE SEQUENCE [LARGE SCALE GENOMIC DNA]</scope>
    <source>
        <strain evidence="1 2">SOSP1-9</strain>
    </source>
</reference>
<sequence length="55" mass="6044">MQRLIASRKERLELTKYVATTAGGMRLDPGKDLPPLPGKWILARAPPVTYGRGVP</sequence>
<gene>
    <name evidence="1" type="ORF">KSZ_21020</name>
</gene>
<name>A0ABQ3VEG0_9CHLR</name>
<evidence type="ECO:0000313" key="2">
    <source>
        <dbReference type="Proteomes" id="UP000635565"/>
    </source>
</evidence>
<organism evidence="1 2">
    <name type="scientific">Dictyobacter formicarum</name>
    <dbReference type="NCBI Taxonomy" id="2778368"/>
    <lineage>
        <taxon>Bacteria</taxon>
        <taxon>Bacillati</taxon>
        <taxon>Chloroflexota</taxon>
        <taxon>Ktedonobacteria</taxon>
        <taxon>Ktedonobacterales</taxon>
        <taxon>Dictyobacteraceae</taxon>
        <taxon>Dictyobacter</taxon>
    </lineage>
</organism>
<accession>A0ABQ3VEG0</accession>
<dbReference type="Proteomes" id="UP000635565">
    <property type="component" value="Unassembled WGS sequence"/>
</dbReference>
<proteinExistence type="predicted"/>
<protein>
    <submittedName>
        <fullName evidence="1">Uncharacterized protein</fullName>
    </submittedName>
</protein>
<keyword evidence="2" id="KW-1185">Reference proteome</keyword>
<evidence type="ECO:0000313" key="1">
    <source>
        <dbReference type="EMBL" id="GHO84096.1"/>
    </source>
</evidence>
<comment type="caution">
    <text evidence="1">The sequence shown here is derived from an EMBL/GenBank/DDBJ whole genome shotgun (WGS) entry which is preliminary data.</text>
</comment>
<dbReference type="EMBL" id="BNJJ01000005">
    <property type="protein sequence ID" value="GHO84096.1"/>
    <property type="molecule type" value="Genomic_DNA"/>
</dbReference>